<dbReference type="InterPro" id="IPR049704">
    <property type="entry name" value="Aminotrans_3_PPA_site"/>
</dbReference>
<dbReference type="AlphaFoldDB" id="A0A1V9Z2G2"/>
<dbReference type="CDD" id="cd00610">
    <property type="entry name" value="OAT_like"/>
    <property type="match status" value="1"/>
</dbReference>
<evidence type="ECO:0000256" key="4">
    <source>
        <dbReference type="ARBA" id="ARBA00022679"/>
    </source>
</evidence>
<dbReference type="SUPFAM" id="SSF53383">
    <property type="entry name" value="PLP-dependent transferases"/>
    <property type="match status" value="1"/>
</dbReference>
<protein>
    <submittedName>
        <fullName evidence="7">4-aminobutyrate aminotransferase</fullName>
    </submittedName>
</protein>
<evidence type="ECO:0000256" key="5">
    <source>
        <dbReference type="ARBA" id="ARBA00022898"/>
    </source>
</evidence>
<evidence type="ECO:0000256" key="3">
    <source>
        <dbReference type="ARBA" id="ARBA00022576"/>
    </source>
</evidence>
<dbReference type="GO" id="GO:0008483">
    <property type="term" value="F:transaminase activity"/>
    <property type="evidence" value="ECO:0007669"/>
    <property type="project" value="UniProtKB-KW"/>
</dbReference>
<name>A0A1V9Z2G2_ACHHY</name>
<reference evidence="7 8" key="1">
    <citation type="journal article" date="2014" name="Genome Biol. Evol.">
        <title>The secreted proteins of Achlya hypogyna and Thraustotheca clavata identify the ancestral oomycete secretome and reveal gene acquisitions by horizontal gene transfer.</title>
        <authorList>
            <person name="Misner I."/>
            <person name="Blouin N."/>
            <person name="Leonard G."/>
            <person name="Richards T.A."/>
            <person name="Lane C.E."/>
        </authorList>
    </citation>
    <scope>NUCLEOTIDE SEQUENCE [LARGE SCALE GENOMIC DNA]</scope>
    <source>
        <strain evidence="7 8">ATCC 48635</strain>
    </source>
</reference>
<dbReference type="InterPro" id="IPR015424">
    <property type="entry name" value="PyrdxlP-dep_Trfase"/>
</dbReference>
<keyword evidence="5 6" id="KW-0663">Pyridoxal phosphate</keyword>
<dbReference type="PIRSF" id="PIRSF000521">
    <property type="entry name" value="Transaminase_4ab_Lys_Orn"/>
    <property type="match status" value="1"/>
</dbReference>
<organism evidence="7 8">
    <name type="scientific">Achlya hypogyna</name>
    <name type="common">Oomycete</name>
    <name type="synonym">Protoachlya hypogyna</name>
    <dbReference type="NCBI Taxonomy" id="1202772"/>
    <lineage>
        <taxon>Eukaryota</taxon>
        <taxon>Sar</taxon>
        <taxon>Stramenopiles</taxon>
        <taxon>Oomycota</taxon>
        <taxon>Saprolegniomycetes</taxon>
        <taxon>Saprolegniales</taxon>
        <taxon>Achlyaceae</taxon>
        <taxon>Achlya</taxon>
    </lineage>
</organism>
<dbReference type="GO" id="GO:0030170">
    <property type="term" value="F:pyridoxal phosphate binding"/>
    <property type="evidence" value="ECO:0007669"/>
    <property type="project" value="InterPro"/>
</dbReference>
<dbReference type="PANTHER" id="PTHR11986">
    <property type="entry name" value="AMINOTRANSFERASE CLASS III"/>
    <property type="match status" value="1"/>
</dbReference>
<dbReference type="InterPro" id="IPR005814">
    <property type="entry name" value="Aminotrans_3"/>
</dbReference>
<evidence type="ECO:0000313" key="7">
    <source>
        <dbReference type="EMBL" id="OQR92072.1"/>
    </source>
</evidence>
<dbReference type="Gene3D" id="3.40.640.10">
    <property type="entry name" value="Type I PLP-dependent aspartate aminotransferase-like (Major domain)"/>
    <property type="match status" value="1"/>
</dbReference>
<evidence type="ECO:0000256" key="6">
    <source>
        <dbReference type="RuleBase" id="RU003560"/>
    </source>
</evidence>
<dbReference type="GO" id="GO:0042802">
    <property type="term" value="F:identical protein binding"/>
    <property type="evidence" value="ECO:0007669"/>
    <property type="project" value="TreeGrafter"/>
</dbReference>
<keyword evidence="3 7" id="KW-0032">Aminotransferase</keyword>
<dbReference type="OrthoDB" id="5419315at2759"/>
<dbReference type="PANTHER" id="PTHR11986:SF79">
    <property type="entry name" value="ACETYLORNITHINE AMINOTRANSFERASE, MITOCHONDRIAL"/>
    <property type="match status" value="1"/>
</dbReference>
<dbReference type="Proteomes" id="UP000243579">
    <property type="component" value="Unassembled WGS sequence"/>
</dbReference>
<keyword evidence="4 7" id="KW-0808">Transferase</keyword>
<dbReference type="InterPro" id="IPR050103">
    <property type="entry name" value="Class-III_PLP-dep_AT"/>
</dbReference>
<comment type="caution">
    <text evidence="7">The sequence shown here is derived from an EMBL/GenBank/DDBJ whole genome shotgun (WGS) entry which is preliminary data.</text>
</comment>
<dbReference type="Pfam" id="PF00202">
    <property type="entry name" value="Aminotran_3"/>
    <property type="match status" value="1"/>
</dbReference>
<evidence type="ECO:0000256" key="1">
    <source>
        <dbReference type="ARBA" id="ARBA00001933"/>
    </source>
</evidence>
<accession>A0A1V9Z2G2</accession>
<proteinExistence type="inferred from homology"/>
<sequence length="427" mass="45337">MSAKQSIARGVGRLSNMVLAKGKGSFVWNTEGQKLLDFTCGIGVTNLGHCHPKVTAAVQKQAETLVHGQVGVAYHAPMLKYAEALLPELPKPLDSLFFASTGAEAVENAVKLARHATGKPNIIVFQGGFHGRTLGTMSLTTSKTIYSTGFGPLLGGITTVPFPYLVHSPCADEGSCVAHCLAELELALKQRTAPSDTAAILIEPVMGEGGYVPAPKAFMQQLRRICDANNILLIADEVQCGFGRTGSLFAIDGMYDVSPDILVMAKGIANGYPLSAIASRRELTDKQPPGSMGGTYAGNAVAMAAASATLEAFHEEAVLANTRTRGEQLMRGLERLKNKYPVLDVRGVGLMQAMEFDATVAPGTAARICQTCVDKGMLLLSTSTYETLRFIPPLNVSADEVELGLDILDAALGEVFRAELRDVRKVA</sequence>
<dbReference type="PROSITE" id="PS00600">
    <property type="entry name" value="AA_TRANSFER_CLASS_3"/>
    <property type="match status" value="1"/>
</dbReference>
<dbReference type="EMBL" id="JNBR01000481">
    <property type="protein sequence ID" value="OQR92072.1"/>
    <property type="molecule type" value="Genomic_DNA"/>
</dbReference>
<keyword evidence="8" id="KW-1185">Reference proteome</keyword>
<gene>
    <name evidence="7" type="ORF">ACHHYP_04097</name>
</gene>
<dbReference type="FunFam" id="3.40.640.10:FF:000013">
    <property type="entry name" value="4-aminobutyrate aminotransferase"/>
    <property type="match status" value="1"/>
</dbReference>
<comment type="cofactor">
    <cofactor evidence="1">
        <name>pyridoxal 5'-phosphate</name>
        <dbReference type="ChEBI" id="CHEBI:597326"/>
    </cofactor>
</comment>
<dbReference type="Gene3D" id="3.90.1150.10">
    <property type="entry name" value="Aspartate Aminotransferase, domain 1"/>
    <property type="match status" value="1"/>
</dbReference>
<evidence type="ECO:0000256" key="2">
    <source>
        <dbReference type="ARBA" id="ARBA00008954"/>
    </source>
</evidence>
<dbReference type="InterPro" id="IPR015422">
    <property type="entry name" value="PyrdxlP-dep_Trfase_small"/>
</dbReference>
<comment type="similarity">
    <text evidence="2 6">Belongs to the class-III pyridoxal-phosphate-dependent aminotransferase family.</text>
</comment>
<dbReference type="STRING" id="1202772.A0A1V9Z2G2"/>
<evidence type="ECO:0000313" key="8">
    <source>
        <dbReference type="Proteomes" id="UP000243579"/>
    </source>
</evidence>
<dbReference type="InterPro" id="IPR015421">
    <property type="entry name" value="PyrdxlP-dep_Trfase_major"/>
</dbReference>